<dbReference type="eggNOG" id="COG3266">
    <property type="taxonomic scope" value="Bacteria"/>
</dbReference>
<dbReference type="Proteomes" id="UP000008366">
    <property type="component" value="Unassembled WGS sequence"/>
</dbReference>
<protein>
    <submittedName>
        <fullName evidence="2">Uncharacterized protein</fullName>
    </submittedName>
</protein>
<sequence>MKITVDIDCTPQELRTFLGLPDVQPMQTAVLDEMQRRMMDSIDQVSPTAVMKDWLGPMSAVQQAFMGAMSQAAAGSAGAGTRASSRSRRKTEKPESDDDSA</sequence>
<organism evidence="2 3">
    <name type="scientific">Kineosphaera limosa NBRC 100340</name>
    <dbReference type="NCBI Taxonomy" id="1184609"/>
    <lineage>
        <taxon>Bacteria</taxon>
        <taxon>Bacillati</taxon>
        <taxon>Actinomycetota</taxon>
        <taxon>Actinomycetes</taxon>
        <taxon>Micrococcales</taxon>
        <taxon>Dermatophilaceae</taxon>
        <taxon>Kineosphaera</taxon>
    </lineage>
</organism>
<dbReference type="OrthoDB" id="5740990at2"/>
<evidence type="ECO:0000313" key="2">
    <source>
        <dbReference type="EMBL" id="GAB97507.1"/>
    </source>
</evidence>
<dbReference type="EMBL" id="BAHD01000072">
    <property type="protein sequence ID" value="GAB97507.1"/>
    <property type="molecule type" value="Genomic_DNA"/>
</dbReference>
<feature type="compositionally biased region" description="Low complexity" evidence="1">
    <location>
        <begin position="70"/>
        <end position="84"/>
    </location>
</feature>
<dbReference type="InterPro" id="IPR045502">
    <property type="entry name" value="DUF6489"/>
</dbReference>
<evidence type="ECO:0000313" key="3">
    <source>
        <dbReference type="Proteomes" id="UP000008366"/>
    </source>
</evidence>
<name>K6WZF9_9MICO</name>
<dbReference type="RefSeq" id="WP_006594039.1">
    <property type="nucleotide sequence ID" value="NZ_BAHD01000072.1"/>
</dbReference>
<reference evidence="2 3" key="1">
    <citation type="submission" date="2012-08" db="EMBL/GenBank/DDBJ databases">
        <title>Whole genome shotgun sequence of Kineosphaera limosa NBRC 100340.</title>
        <authorList>
            <person name="Yoshida I."/>
            <person name="Isaki S."/>
            <person name="Hosoyama A."/>
            <person name="Tsuchikane K."/>
            <person name="Katsumata H."/>
            <person name="Ando Y."/>
            <person name="Ohji S."/>
            <person name="Hamada M."/>
            <person name="Tamura T."/>
            <person name="Yamazoe A."/>
            <person name="Yamazaki S."/>
            <person name="Fujita N."/>
        </authorList>
    </citation>
    <scope>NUCLEOTIDE SEQUENCE [LARGE SCALE GENOMIC DNA]</scope>
    <source>
        <strain evidence="2 3">NBRC 100340</strain>
    </source>
</reference>
<dbReference type="STRING" id="1184609.KILIM_072_00160"/>
<dbReference type="Pfam" id="PF20099">
    <property type="entry name" value="DUF6489"/>
    <property type="match status" value="1"/>
</dbReference>
<accession>K6WZF9</accession>
<feature type="region of interest" description="Disordered" evidence="1">
    <location>
        <begin position="70"/>
        <end position="101"/>
    </location>
</feature>
<evidence type="ECO:0000256" key="1">
    <source>
        <dbReference type="SAM" id="MobiDB-lite"/>
    </source>
</evidence>
<gene>
    <name evidence="2" type="ORF">KILIM_072_00160</name>
</gene>
<proteinExistence type="predicted"/>
<keyword evidence="3" id="KW-1185">Reference proteome</keyword>
<dbReference type="AlphaFoldDB" id="K6WZF9"/>
<comment type="caution">
    <text evidence="2">The sequence shown here is derived from an EMBL/GenBank/DDBJ whole genome shotgun (WGS) entry which is preliminary data.</text>
</comment>